<reference evidence="2 3" key="1">
    <citation type="submission" date="2020-03" db="EMBL/GenBank/DDBJ databases">
        <title>Hydrogenophaga sp. nov. isolated from cyanobacterial mat.</title>
        <authorList>
            <person name="Thorat V."/>
            <person name="Kirdat K."/>
            <person name="Tiwarekar B."/>
            <person name="Costa E.D."/>
            <person name="Yadav A."/>
        </authorList>
    </citation>
    <scope>NUCLEOTIDE SEQUENCE [LARGE SCALE GENOMIC DNA]</scope>
    <source>
        <strain evidence="2 3">BA0156</strain>
    </source>
</reference>
<dbReference type="KEGG" id="hcz:G9Q37_00860"/>
<evidence type="ECO:0000256" key="1">
    <source>
        <dbReference type="SAM" id="MobiDB-lite"/>
    </source>
</evidence>
<name>A0A6G8ICP7_9BURK</name>
<evidence type="ECO:0000313" key="2">
    <source>
        <dbReference type="EMBL" id="QIM50780.1"/>
    </source>
</evidence>
<dbReference type="EMBL" id="CP049989">
    <property type="protein sequence ID" value="QIM50780.1"/>
    <property type="molecule type" value="Genomic_DNA"/>
</dbReference>
<gene>
    <name evidence="2" type="ORF">G9Q37_00860</name>
</gene>
<sequence>MTKFAADHKLVLSATERQLSAAFEIACLHALLRFYKRQGYTLALENLKNREYRYLTSPSGNPANFSYVTLSGKDGEFEVRQQVRVESHVASDIRFTPDILVLLKDSTIDAATNADFAAGKRKLFSVKSDQVVAAHECKSMNPFPELMVSFVGMLVTAHRWYPNGTEVAPARKGHLAPTLFVGGTARALHLKMIAAMETSYQLNIVVGMHAGTWSLKSAKNRLLWQGAQAAGNVPTVGAPKLSGTTSTQPATPAKSKSAKSAVEKK</sequence>
<dbReference type="RefSeq" id="WP_166223166.1">
    <property type="nucleotide sequence ID" value="NZ_CP049989.1"/>
</dbReference>
<accession>A0A6G8ICP7</accession>
<protein>
    <submittedName>
        <fullName evidence="2">Uncharacterized protein</fullName>
    </submittedName>
</protein>
<evidence type="ECO:0000313" key="3">
    <source>
        <dbReference type="Proteomes" id="UP000503162"/>
    </source>
</evidence>
<feature type="compositionally biased region" description="Low complexity" evidence="1">
    <location>
        <begin position="253"/>
        <end position="265"/>
    </location>
</feature>
<proteinExistence type="predicted"/>
<keyword evidence="3" id="KW-1185">Reference proteome</keyword>
<feature type="region of interest" description="Disordered" evidence="1">
    <location>
        <begin position="234"/>
        <end position="265"/>
    </location>
</feature>
<dbReference type="AlphaFoldDB" id="A0A6G8ICP7"/>
<dbReference type="Proteomes" id="UP000503162">
    <property type="component" value="Chromosome"/>
</dbReference>
<organism evidence="2 3">
    <name type="scientific">Hydrogenophaga crocea</name>
    <dbReference type="NCBI Taxonomy" id="2716225"/>
    <lineage>
        <taxon>Bacteria</taxon>
        <taxon>Pseudomonadati</taxon>
        <taxon>Pseudomonadota</taxon>
        <taxon>Betaproteobacteria</taxon>
        <taxon>Burkholderiales</taxon>
        <taxon>Comamonadaceae</taxon>
        <taxon>Hydrogenophaga</taxon>
    </lineage>
</organism>